<evidence type="ECO:0000313" key="2">
    <source>
        <dbReference type="Proteomes" id="UP000299102"/>
    </source>
</evidence>
<gene>
    <name evidence="1" type="ORF">EVAR_95972_1</name>
</gene>
<accession>A0A4C1V9A4</accession>
<protein>
    <submittedName>
        <fullName evidence="1">Uncharacterized protein</fullName>
    </submittedName>
</protein>
<dbReference type="AlphaFoldDB" id="A0A4C1V9A4"/>
<evidence type="ECO:0000313" key="1">
    <source>
        <dbReference type="EMBL" id="GBP34867.1"/>
    </source>
</evidence>
<dbReference type="Proteomes" id="UP000299102">
    <property type="component" value="Unassembled WGS sequence"/>
</dbReference>
<dbReference type="EMBL" id="BGZK01000295">
    <property type="protein sequence ID" value="GBP34867.1"/>
    <property type="molecule type" value="Genomic_DNA"/>
</dbReference>
<organism evidence="1 2">
    <name type="scientific">Eumeta variegata</name>
    <name type="common">Bagworm moth</name>
    <name type="synonym">Eumeta japonica</name>
    <dbReference type="NCBI Taxonomy" id="151549"/>
    <lineage>
        <taxon>Eukaryota</taxon>
        <taxon>Metazoa</taxon>
        <taxon>Ecdysozoa</taxon>
        <taxon>Arthropoda</taxon>
        <taxon>Hexapoda</taxon>
        <taxon>Insecta</taxon>
        <taxon>Pterygota</taxon>
        <taxon>Neoptera</taxon>
        <taxon>Endopterygota</taxon>
        <taxon>Lepidoptera</taxon>
        <taxon>Glossata</taxon>
        <taxon>Ditrysia</taxon>
        <taxon>Tineoidea</taxon>
        <taxon>Psychidae</taxon>
        <taxon>Oiketicinae</taxon>
        <taxon>Eumeta</taxon>
    </lineage>
</organism>
<comment type="caution">
    <text evidence="1">The sequence shown here is derived from an EMBL/GenBank/DDBJ whole genome shotgun (WGS) entry which is preliminary data.</text>
</comment>
<proteinExistence type="predicted"/>
<reference evidence="1 2" key="1">
    <citation type="journal article" date="2019" name="Commun. Biol.">
        <title>The bagworm genome reveals a unique fibroin gene that provides high tensile strength.</title>
        <authorList>
            <person name="Kono N."/>
            <person name="Nakamura H."/>
            <person name="Ohtoshi R."/>
            <person name="Tomita M."/>
            <person name="Numata K."/>
            <person name="Arakawa K."/>
        </authorList>
    </citation>
    <scope>NUCLEOTIDE SEQUENCE [LARGE SCALE GENOMIC DNA]</scope>
</reference>
<name>A0A4C1V9A4_EUMVA</name>
<keyword evidence="2" id="KW-1185">Reference proteome</keyword>
<sequence>MELRSFITEFLCPPFSSIITSPPCHHNTALLRDILYNFAAKPDTGAICSSSVTNGDARPLYERPTSSLHSRIKITPQKSRFATLFRPYFMKAVVREALIERDGRGVKGNDCIPRDVRGGQGSCERNNPLYLSVCLFEISLERLNRSQCDCHWKELWLVPESELKAERRAESRTGPGSKLKAGSGH</sequence>